<dbReference type="Proteomes" id="UP000242519">
    <property type="component" value="Unassembled WGS sequence"/>
</dbReference>
<dbReference type="InterPro" id="IPR050266">
    <property type="entry name" value="AB_hydrolase_sf"/>
</dbReference>
<evidence type="ECO:0000313" key="3">
    <source>
        <dbReference type="Proteomes" id="UP000242519"/>
    </source>
</evidence>
<dbReference type="PANTHER" id="PTHR43798:SF33">
    <property type="entry name" value="HYDROLASE, PUTATIVE (AFU_ORTHOLOGUE AFUA_2G14860)-RELATED"/>
    <property type="match status" value="1"/>
</dbReference>
<gene>
    <name evidence="2" type="ORF">B2J93_457</name>
</gene>
<dbReference type="AlphaFoldDB" id="A0A218ZBW9"/>
<keyword evidence="3" id="KW-1185">Reference proteome</keyword>
<reference evidence="2 3" key="1">
    <citation type="submission" date="2017-04" db="EMBL/GenBank/DDBJ databases">
        <title>Draft genome sequence of Marssonina coronaria NL1: causal agent of apple blotch.</title>
        <authorList>
            <person name="Cheng Q."/>
        </authorList>
    </citation>
    <scope>NUCLEOTIDE SEQUENCE [LARGE SCALE GENOMIC DNA]</scope>
    <source>
        <strain evidence="2 3">NL1</strain>
    </source>
</reference>
<dbReference type="InterPro" id="IPR029058">
    <property type="entry name" value="AB_hydrolase_fold"/>
</dbReference>
<dbReference type="Pfam" id="PF00561">
    <property type="entry name" value="Abhydrolase_1"/>
    <property type="match status" value="1"/>
</dbReference>
<accession>A0A218ZBW9</accession>
<evidence type="ECO:0000313" key="2">
    <source>
        <dbReference type="EMBL" id="OWP05581.1"/>
    </source>
</evidence>
<feature type="domain" description="AB hydrolase-1" evidence="1">
    <location>
        <begin position="7"/>
        <end position="270"/>
    </location>
</feature>
<dbReference type="Gene3D" id="3.40.50.1820">
    <property type="entry name" value="alpha/beta hydrolase"/>
    <property type="match status" value="1"/>
</dbReference>
<dbReference type="InterPro" id="IPR000073">
    <property type="entry name" value="AB_hydrolase_1"/>
</dbReference>
<dbReference type="EMBL" id="MZNU01000064">
    <property type="protein sequence ID" value="OWP05581.1"/>
    <property type="molecule type" value="Genomic_DNA"/>
</dbReference>
<organism evidence="2 3">
    <name type="scientific">Diplocarpon coronariae</name>
    <dbReference type="NCBI Taxonomy" id="2795749"/>
    <lineage>
        <taxon>Eukaryota</taxon>
        <taxon>Fungi</taxon>
        <taxon>Dikarya</taxon>
        <taxon>Ascomycota</taxon>
        <taxon>Pezizomycotina</taxon>
        <taxon>Leotiomycetes</taxon>
        <taxon>Helotiales</taxon>
        <taxon>Drepanopezizaceae</taxon>
        <taxon>Diplocarpon</taxon>
    </lineage>
</organism>
<sequence length="298" mass="32649">MPAVHGIHGFTGTSLVWSKNIPALSAQYRLIIPDLRGHGASEQPDHGFQVSRLAMDLRELVLLLQGTEDKGEEREWKSIGGSLGASILWCYASLFTTAPFTHTVFVDQSPLQNSLPDWDGRYCNRGMNNPLAVSALQSTLAASPADAHKATIAACLSYRACPLPSDFPSPEAREEKTREDEAFFLEEAMRGHQQYYGKLMADHTALDWRSSIAATFGPASGSATKVLVVASSRSGCFPEAGPLEVVRRVGGRARGVVVDWGGHWCYWEDPARFDDLVLGFLAGEKEVGDKELERWVRG</sequence>
<dbReference type="STRING" id="503106.A0A218ZBW9"/>
<protein>
    <recommendedName>
        <fullName evidence="1">AB hydrolase-1 domain-containing protein</fullName>
    </recommendedName>
</protein>
<comment type="caution">
    <text evidence="2">The sequence shown here is derived from an EMBL/GenBank/DDBJ whole genome shotgun (WGS) entry which is preliminary data.</text>
</comment>
<evidence type="ECO:0000259" key="1">
    <source>
        <dbReference type="Pfam" id="PF00561"/>
    </source>
</evidence>
<dbReference type="OrthoDB" id="2498029at2759"/>
<proteinExistence type="predicted"/>
<dbReference type="PANTHER" id="PTHR43798">
    <property type="entry name" value="MONOACYLGLYCEROL LIPASE"/>
    <property type="match status" value="1"/>
</dbReference>
<dbReference type="InParanoid" id="A0A218ZBW9"/>
<dbReference type="SUPFAM" id="SSF53474">
    <property type="entry name" value="alpha/beta-Hydrolases"/>
    <property type="match status" value="1"/>
</dbReference>
<name>A0A218ZBW9_9HELO</name>
<dbReference type="GO" id="GO:0016020">
    <property type="term" value="C:membrane"/>
    <property type="evidence" value="ECO:0007669"/>
    <property type="project" value="TreeGrafter"/>
</dbReference>